<feature type="compositionally biased region" description="Low complexity" evidence="1">
    <location>
        <begin position="322"/>
        <end position="331"/>
    </location>
</feature>
<name>A0A9P6UAN6_9FUNG</name>
<evidence type="ECO:0000256" key="1">
    <source>
        <dbReference type="SAM" id="MobiDB-lite"/>
    </source>
</evidence>
<feature type="region of interest" description="Disordered" evidence="1">
    <location>
        <begin position="158"/>
        <end position="219"/>
    </location>
</feature>
<keyword evidence="3" id="KW-1185">Reference proteome</keyword>
<gene>
    <name evidence="2" type="ORF">DFQ27_009698</name>
</gene>
<feature type="region of interest" description="Disordered" evidence="1">
    <location>
        <begin position="1"/>
        <end position="73"/>
    </location>
</feature>
<proteinExistence type="predicted"/>
<accession>A0A9P6UAN6</accession>
<dbReference type="EMBL" id="JAAAJB010000092">
    <property type="protein sequence ID" value="KAG0266492.1"/>
    <property type="molecule type" value="Genomic_DNA"/>
</dbReference>
<evidence type="ECO:0000313" key="3">
    <source>
        <dbReference type="Proteomes" id="UP000807716"/>
    </source>
</evidence>
<feature type="compositionally biased region" description="Basic and acidic residues" evidence="1">
    <location>
        <begin position="115"/>
        <end position="125"/>
    </location>
</feature>
<feature type="compositionally biased region" description="Basic and acidic residues" evidence="1">
    <location>
        <begin position="184"/>
        <end position="195"/>
    </location>
</feature>
<feature type="compositionally biased region" description="Basic and acidic residues" evidence="1">
    <location>
        <begin position="245"/>
        <end position="259"/>
    </location>
</feature>
<dbReference type="AlphaFoldDB" id="A0A9P6UAN6"/>
<dbReference type="OrthoDB" id="2434934at2759"/>
<sequence>MTTSLMEKYKTLKAKRSQNKLDAIEGHAKSKSSSHPCTEKKPKKTTTTTTTTKKSKKTLSPPPPPNEEPSGLSVGEAFSYTLFLADWFAMFNEAIESASTSSSPSSSSRKPNKLGSDHSAHVDTVRKKKVVKALQKAPPSQVNEVIAILKAMPDPTIAEFKKEHSRQASRQDGSSSPPPPPPQDGKKEALDDWKKVSRKRSGRLSNEQETGLIDPESIHSPSSWWAVSFTSLLSSITVTEQDLSEAEKSEAAAAKKPERSSSWFFGAKATNDSKTALATSKDGLSIPVASTPQQAPTATKKSSAERLAEAAAAILAANMPTTTTTTTGSAKASKKSSKASLTNKKSGSGSNSSSKAVVTKDKDAKATLVSTINSLSKQIVAQLAAPPTHTISAYTYWWGYEIYVPHSCMSKLQRAANTSQIFFGFLSGAIAGVPGLAALAPLTKIISAWVGFQWAVIKAEDEGKGVVLSATWILPVALAPRSWDHLNTANDSSPKQTVTNVLKKITAG</sequence>
<organism evidence="2 3">
    <name type="scientific">Actinomortierella ambigua</name>
    <dbReference type="NCBI Taxonomy" id="1343610"/>
    <lineage>
        <taxon>Eukaryota</taxon>
        <taxon>Fungi</taxon>
        <taxon>Fungi incertae sedis</taxon>
        <taxon>Mucoromycota</taxon>
        <taxon>Mortierellomycotina</taxon>
        <taxon>Mortierellomycetes</taxon>
        <taxon>Mortierellales</taxon>
        <taxon>Mortierellaceae</taxon>
        <taxon>Actinomortierella</taxon>
    </lineage>
</organism>
<feature type="compositionally biased region" description="Low complexity" evidence="1">
    <location>
        <begin position="338"/>
        <end position="357"/>
    </location>
</feature>
<dbReference type="Proteomes" id="UP000807716">
    <property type="component" value="Unassembled WGS sequence"/>
</dbReference>
<feature type="region of interest" description="Disordered" evidence="1">
    <location>
        <begin position="244"/>
        <end position="267"/>
    </location>
</feature>
<feature type="compositionally biased region" description="Low complexity" evidence="1">
    <location>
        <begin position="97"/>
        <end position="108"/>
    </location>
</feature>
<evidence type="ECO:0000313" key="2">
    <source>
        <dbReference type="EMBL" id="KAG0266492.1"/>
    </source>
</evidence>
<comment type="caution">
    <text evidence="2">The sequence shown here is derived from an EMBL/GenBank/DDBJ whole genome shotgun (WGS) entry which is preliminary data.</text>
</comment>
<reference evidence="2" key="1">
    <citation type="journal article" date="2020" name="Fungal Divers.">
        <title>Resolving the Mortierellaceae phylogeny through synthesis of multi-gene phylogenetics and phylogenomics.</title>
        <authorList>
            <person name="Vandepol N."/>
            <person name="Liber J."/>
            <person name="Desiro A."/>
            <person name="Na H."/>
            <person name="Kennedy M."/>
            <person name="Barry K."/>
            <person name="Grigoriev I.V."/>
            <person name="Miller A.N."/>
            <person name="O'Donnell K."/>
            <person name="Stajich J.E."/>
            <person name="Bonito G."/>
        </authorList>
    </citation>
    <scope>NUCLEOTIDE SEQUENCE</scope>
    <source>
        <strain evidence="2">BC1065</strain>
    </source>
</reference>
<feature type="region of interest" description="Disordered" evidence="1">
    <location>
        <begin position="96"/>
        <end position="137"/>
    </location>
</feature>
<feature type="region of interest" description="Disordered" evidence="1">
    <location>
        <begin position="322"/>
        <end position="357"/>
    </location>
</feature>
<protein>
    <submittedName>
        <fullName evidence="2">Uncharacterized protein</fullName>
    </submittedName>
</protein>